<dbReference type="EMBL" id="BPLR01020151">
    <property type="protein sequence ID" value="GIX75240.1"/>
    <property type="molecule type" value="Genomic_DNA"/>
</dbReference>
<gene>
    <name evidence="1" type="ORF">CEXT_322751</name>
</gene>
<dbReference type="AlphaFoldDB" id="A0AAV4MTI4"/>
<evidence type="ECO:0000313" key="1">
    <source>
        <dbReference type="EMBL" id="GIX75240.1"/>
    </source>
</evidence>
<dbReference type="Proteomes" id="UP001054945">
    <property type="component" value="Unassembled WGS sequence"/>
</dbReference>
<reference evidence="1 2" key="1">
    <citation type="submission" date="2021-06" db="EMBL/GenBank/DDBJ databases">
        <title>Caerostris extrusa draft genome.</title>
        <authorList>
            <person name="Kono N."/>
            <person name="Arakawa K."/>
        </authorList>
    </citation>
    <scope>NUCLEOTIDE SEQUENCE [LARGE SCALE GENOMIC DNA]</scope>
</reference>
<proteinExistence type="predicted"/>
<organism evidence="1 2">
    <name type="scientific">Caerostris extrusa</name>
    <name type="common">Bark spider</name>
    <name type="synonym">Caerostris bankana</name>
    <dbReference type="NCBI Taxonomy" id="172846"/>
    <lineage>
        <taxon>Eukaryota</taxon>
        <taxon>Metazoa</taxon>
        <taxon>Ecdysozoa</taxon>
        <taxon>Arthropoda</taxon>
        <taxon>Chelicerata</taxon>
        <taxon>Arachnida</taxon>
        <taxon>Araneae</taxon>
        <taxon>Araneomorphae</taxon>
        <taxon>Entelegynae</taxon>
        <taxon>Araneoidea</taxon>
        <taxon>Araneidae</taxon>
        <taxon>Caerostris</taxon>
    </lineage>
</organism>
<sequence length="114" mass="13149">MAQKRSSILQRTSRCLNLYSPSQKVACRSSCLRPLSSPTCNGSILFETYESMQSYFPNFPTCYKKKVYEACLKLFSSIMRFCARMLGNSSHWEFGSFDSELDFQSVKEDLEIHV</sequence>
<comment type="caution">
    <text evidence="1">The sequence shown here is derived from an EMBL/GenBank/DDBJ whole genome shotgun (WGS) entry which is preliminary data.</text>
</comment>
<evidence type="ECO:0000313" key="2">
    <source>
        <dbReference type="Proteomes" id="UP001054945"/>
    </source>
</evidence>
<protein>
    <submittedName>
        <fullName evidence="1">Uncharacterized protein</fullName>
    </submittedName>
</protein>
<keyword evidence="2" id="KW-1185">Reference proteome</keyword>
<name>A0AAV4MTI4_CAEEX</name>
<accession>A0AAV4MTI4</accession>